<proteinExistence type="predicted"/>
<evidence type="ECO:0000313" key="1">
    <source>
        <dbReference type="EMBL" id="KAI3719461.1"/>
    </source>
</evidence>
<evidence type="ECO:0000313" key="2">
    <source>
        <dbReference type="Proteomes" id="UP001055879"/>
    </source>
</evidence>
<comment type="caution">
    <text evidence="1">The sequence shown here is derived from an EMBL/GenBank/DDBJ whole genome shotgun (WGS) entry which is preliminary data.</text>
</comment>
<gene>
    <name evidence="1" type="ORF">L6452_20360</name>
</gene>
<dbReference type="EMBL" id="CM042052">
    <property type="protein sequence ID" value="KAI3719461.1"/>
    <property type="molecule type" value="Genomic_DNA"/>
</dbReference>
<accession>A0ACB9BCF1</accession>
<dbReference type="Proteomes" id="UP001055879">
    <property type="component" value="Linkage Group LG06"/>
</dbReference>
<organism evidence="1 2">
    <name type="scientific">Arctium lappa</name>
    <name type="common">Greater burdock</name>
    <name type="synonym">Lappa major</name>
    <dbReference type="NCBI Taxonomy" id="4217"/>
    <lineage>
        <taxon>Eukaryota</taxon>
        <taxon>Viridiplantae</taxon>
        <taxon>Streptophyta</taxon>
        <taxon>Embryophyta</taxon>
        <taxon>Tracheophyta</taxon>
        <taxon>Spermatophyta</taxon>
        <taxon>Magnoliopsida</taxon>
        <taxon>eudicotyledons</taxon>
        <taxon>Gunneridae</taxon>
        <taxon>Pentapetalae</taxon>
        <taxon>asterids</taxon>
        <taxon>campanulids</taxon>
        <taxon>Asterales</taxon>
        <taxon>Asteraceae</taxon>
        <taxon>Carduoideae</taxon>
        <taxon>Cardueae</taxon>
        <taxon>Arctiinae</taxon>
        <taxon>Arctium</taxon>
    </lineage>
</organism>
<sequence>MARLEDKFRNILISHATPIETESLTKSISFTHLTSRTSSSIGEFLDVDDYNTNSEDDTVSINGSSSLLERGESCTTTANYISMSSIREIDLIPSDSIYDLRCIAECMIVVGYFKECVQVYGSVQKSAVNSNFKKLDVEKLSIDDI</sequence>
<name>A0ACB9BCF1_ARCLA</name>
<keyword evidence="2" id="KW-1185">Reference proteome</keyword>
<reference evidence="2" key="1">
    <citation type="journal article" date="2022" name="Mol. Ecol. Resour.">
        <title>The genomes of chicory, endive, great burdock and yacon provide insights into Asteraceae palaeo-polyploidization history and plant inulin production.</title>
        <authorList>
            <person name="Fan W."/>
            <person name="Wang S."/>
            <person name="Wang H."/>
            <person name="Wang A."/>
            <person name="Jiang F."/>
            <person name="Liu H."/>
            <person name="Zhao H."/>
            <person name="Xu D."/>
            <person name="Zhang Y."/>
        </authorList>
    </citation>
    <scope>NUCLEOTIDE SEQUENCE [LARGE SCALE GENOMIC DNA]</scope>
    <source>
        <strain evidence="2">cv. Niubang</strain>
    </source>
</reference>
<reference evidence="1 2" key="2">
    <citation type="journal article" date="2022" name="Mol. Ecol. Resour.">
        <title>The genomes of chicory, endive, great burdock and yacon provide insights into Asteraceae paleo-polyploidization history and plant inulin production.</title>
        <authorList>
            <person name="Fan W."/>
            <person name="Wang S."/>
            <person name="Wang H."/>
            <person name="Wang A."/>
            <person name="Jiang F."/>
            <person name="Liu H."/>
            <person name="Zhao H."/>
            <person name="Xu D."/>
            <person name="Zhang Y."/>
        </authorList>
    </citation>
    <scope>NUCLEOTIDE SEQUENCE [LARGE SCALE GENOMIC DNA]</scope>
    <source>
        <strain evidence="2">cv. Niubang</strain>
    </source>
</reference>
<protein>
    <submittedName>
        <fullName evidence="1">Uncharacterized protein</fullName>
    </submittedName>
</protein>